<dbReference type="RefSeq" id="WP_016474153.1">
    <property type="nucleotide sequence ID" value="NZ_KE150480.1"/>
</dbReference>
<accession>S3BL27</accession>
<dbReference type="Gene3D" id="2.60.120.10">
    <property type="entry name" value="Jelly Rolls"/>
    <property type="match status" value="1"/>
</dbReference>
<keyword evidence="2" id="KW-0238">DNA-binding</keyword>
<dbReference type="InterPro" id="IPR014710">
    <property type="entry name" value="RmlC-like_jellyroll"/>
</dbReference>
<feature type="domain" description="HTH crp-type" evidence="4">
    <location>
        <begin position="157"/>
        <end position="230"/>
    </location>
</feature>
<reference evidence="5 6" key="1">
    <citation type="submission" date="2013-04" db="EMBL/GenBank/DDBJ databases">
        <title>The Genome Sequence of Sutterella wadsworthensis HGA0223.</title>
        <authorList>
            <consortium name="The Broad Institute Genomics Platform"/>
            <person name="Earl A."/>
            <person name="Ward D."/>
            <person name="Feldgarden M."/>
            <person name="Gevers D."/>
            <person name="Schmidt T.M."/>
            <person name="Dover J."/>
            <person name="Dai D."/>
            <person name="Walker B."/>
            <person name="Young S."/>
            <person name="Zeng Q."/>
            <person name="Gargeya S."/>
            <person name="Fitzgerald M."/>
            <person name="Haas B."/>
            <person name="Abouelleil A."/>
            <person name="Allen A.W."/>
            <person name="Alvarado L."/>
            <person name="Arachchi H.M."/>
            <person name="Berlin A.M."/>
            <person name="Chapman S.B."/>
            <person name="Gainer-Dewar J."/>
            <person name="Goldberg J."/>
            <person name="Griggs A."/>
            <person name="Gujja S."/>
            <person name="Hansen M."/>
            <person name="Howarth C."/>
            <person name="Imamovic A."/>
            <person name="Ireland A."/>
            <person name="Larimer J."/>
            <person name="McCowan C."/>
            <person name="Murphy C."/>
            <person name="Pearson M."/>
            <person name="Poon T.W."/>
            <person name="Priest M."/>
            <person name="Roberts A."/>
            <person name="Saif S."/>
            <person name="Shea T."/>
            <person name="Sisk P."/>
            <person name="Sykes S."/>
            <person name="Wortman J."/>
            <person name="Nusbaum C."/>
            <person name="Birren B."/>
        </authorList>
    </citation>
    <scope>NUCLEOTIDE SEQUENCE [LARGE SCALE GENOMIC DNA]</scope>
    <source>
        <strain evidence="5 6">HGA0223</strain>
    </source>
</reference>
<dbReference type="InterPro" id="IPR018490">
    <property type="entry name" value="cNMP-bd_dom_sf"/>
</dbReference>
<dbReference type="InterPro" id="IPR012318">
    <property type="entry name" value="HTH_CRP"/>
</dbReference>
<evidence type="ECO:0000256" key="3">
    <source>
        <dbReference type="ARBA" id="ARBA00023163"/>
    </source>
</evidence>
<comment type="caution">
    <text evidence="5">The sequence shown here is derived from an EMBL/GenBank/DDBJ whole genome shotgun (WGS) entry which is preliminary data.</text>
</comment>
<evidence type="ECO:0000313" key="5">
    <source>
        <dbReference type="EMBL" id="EPE00096.1"/>
    </source>
</evidence>
<evidence type="ECO:0000256" key="1">
    <source>
        <dbReference type="ARBA" id="ARBA00023015"/>
    </source>
</evidence>
<organism evidence="5 6">
    <name type="scientific">Sutterella wadsworthensis HGA0223</name>
    <dbReference type="NCBI Taxonomy" id="1203554"/>
    <lineage>
        <taxon>Bacteria</taxon>
        <taxon>Pseudomonadati</taxon>
        <taxon>Pseudomonadota</taxon>
        <taxon>Betaproteobacteria</taxon>
        <taxon>Burkholderiales</taxon>
        <taxon>Sutterellaceae</taxon>
        <taxon>Sutterella</taxon>
    </lineage>
</organism>
<dbReference type="InterPro" id="IPR036390">
    <property type="entry name" value="WH_DNA-bd_sf"/>
</dbReference>
<dbReference type="Proteomes" id="UP000014400">
    <property type="component" value="Unassembled WGS sequence"/>
</dbReference>
<name>S3BL27_9BURK</name>
<dbReference type="AlphaFoldDB" id="S3BL27"/>
<keyword evidence="6" id="KW-1185">Reference proteome</keyword>
<evidence type="ECO:0000259" key="4">
    <source>
        <dbReference type="PROSITE" id="PS51063"/>
    </source>
</evidence>
<dbReference type="HOGENOM" id="CLU_1160631_0_0_4"/>
<protein>
    <recommendedName>
        <fullName evidence="4">HTH crp-type domain-containing protein</fullName>
    </recommendedName>
</protein>
<dbReference type="EMBL" id="ATCF01000012">
    <property type="protein sequence ID" value="EPE00096.1"/>
    <property type="molecule type" value="Genomic_DNA"/>
</dbReference>
<keyword evidence="3" id="KW-0804">Transcription</keyword>
<dbReference type="Pfam" id="PF13545">
    <property type="entry name" value="HTH_Crp_2"/>
    <property type="match status" value="1"/>
</dbReference>
<gene>
    <name evidence="5" type="ORF">HMPREF1476_00825</name>
</gene>
<dbReference type="GO" id="GO:0006355">
    <property type="term" value="P:regulation of DNA-templated transcription"/>
    <property type="evidence" value="ECO:0007669"/>
    <property type="project" value="InterPro"/>
</dbReference>
<keyword evidence="1" id="KW-0805">Transcription regulation</keyword>
<evidence type="ECO:0000313" key="6">
    <source>
        <dbReference type="Proteomes" id="UP000014400"/>
    </source>
</evidence>
<dbReference type="PROSITE" id="PS51063">
    <property type="entry name" value="HTH_CRP_2"/>
    <property type="match status" value="1"/>
</dbReference>
<dbReference type="SMART" id="SM00419">
    <property type="entry name" value="HTH_CRP"/>
    <property type="match status" value="1"/>
</dbReference>
<proteinExistence type="predicted"/>
<dbReference type="eggNOG" id="COG0664">
    <property type="taxonomic scope" value="Bacteria"/>
</dbReference>
<dbReference type="STRING" id="1203554.HMPREF1476_00825"/>
<evidence type="ECO:0000256" key="2">
    <source>
        <dbReference type="ARBA" id="ARBA00023125"/>
    </source>
</evidence>
<dbReference type="SUPFAM" id="SSF51206">
    <property type="entry name" value="cAMP-binding domain-like"/>
    <property type="match status" value="1"/>
</dbReference>
<sequence length="239" mass="26980">MNKPRMPKELIPLLEPGILYSKCPWRFHPDPPLLEKLFVDAPVVELPAHIDHAFGRESFVYWIDQGILATCAPRTRGPRMTALFVPRTILGGPKALLHKRPLELTIRTLSPVRLRRRDALQFRRFLADHPGIELEYLRTLAWNHEAQLDGLLVNGLDPVPVRLARLFLSLLAIGGEESSAGLLPIEPTVDELALMVHATRAVVNRLLSDWIKRGLIERNGRKIIVLPNFKAAFESSLAL</sequence>
<dbReference type="GO" id="GO:0003677">
    <property type="term" value="F:DNA binding"/>
    <property type="evidence" value="ECO:0007669"/>
    <property type="project" value="UniProtKB-KW"/>
</dbReference>
<dbReference type="PATRIC" id="fig|1203554.3.peg.831"/>
<dbReference type="SUPFAM" id="SSF46785">
    <property type="entry name" value="Winged helix' DNA-binding domain"/>
    <property type="match status" value="1"/>
</dbReference>